<keyword evidence="3" id="KW-1185">Reference proteome</keyword>
<evidence type="ECO:0000313" key="3">
    <source>
        <dbReference type="Proteomes" id="UP000318307"/>
    </source>
</evidence>
<gene>
    <name evidence="2" type="ORF">LZ24_01002</name>
</gene>
<organism evidence="2 3">
    <name type="scientific">Desulfobotulus alkaliphilus</name>
    <dbReference type="NCBI Taxonomy" id="622671"/>
    <lineage>
        <taxon>Bacteria</taxon>
        <taxon>Pseudomonadati</taxon>
        <taxon>Thermodesulfobacteriota</taxon>
        <taxon>Desulfobacteria</taxon>
        <taxon>Desulfobacterales</taxon>
        <taxon>Desulfobacteraceae</taxon>
        <taxon>Desulfobotulus</taxon>
    </lineage>
</organism>
<proteinExistence type="predicted"/>
<evidence type="ECO:0000256" key="1">
    <source>
        <dbReference type="SAM" id="Phobius"/>
    </source>
</evidence>
<feature type="transmembrane region" description="Helical" evidence="1">
    <location>
        <begin position="12"/>
        <end position="33"/>
    </location>
</feature>
<keyword evidence="1" id="KW-0812">Transmembrane</keyword>
<protein>
    <submittedName>
        <fullName evidence="2">Uncharacterized protein</fullName>
    </submittedName>
</protein>
<evidence type="ECO:0000313" key="2">
    <source>
        <dbReference type="EMBL" id="TWI74397.1"/>
    </source>
</evidence>
<sequence>MHKLRFVSNFWRYYFSSRIFIFLIIKCFFTLGAGGRTFEIRI</sequence>
<reference evidence="2 3" key="1">
    <citation type="submission" date="2019-07" db="EMBL/GenBank/DDBJ databases">
        <title>Genome sequencing of 100 strains of the haloalkaliphilic chemolithoautotrophic sulfur-oxidizing bacterium Thioalkalivibrio.</title>
        <authorList>
            <person name="Muyzer G."/>
        </authorList>
    </citation>
    <scope>NUCLEOTIDE SEQUENCE [LARGE SCALE GENOMIC DNA]</scope>
    <source>
        <strain evidence="2 3">ASO4-4</strain>
    </source>
</reference>
<dbReference type="AlphaFoldDB" id="A0A562RZ22"/>
<accession>A0A562RZ22</accession>
<keyword evidence="1" id="KW-0472">Membrane</keyword>
<dbReference type="EMBL" id="VLLC01000005">
    <property type="protein sequence ID" value="TWI74397.1"/>
    <property type="molecule type" value="Genomic_DNA"/>
</dbReference>
<keyword evidence="1" id="KW-1133">Transmembrane helix</keyword>
<dbReference type="Proteomes" id="UP000318307">
    <property type="component" value="Unassembled WGS sequence"/>
</dbReference>
<name>A0A562RZ22_9BACT</name>
<comment type="caution">
    <text evidence="2">The sequence shown here is derived from an EMBL/GenBank/DDBJ whole genome shotgun (WGS) entry which is preliminary data.</text>
</comment>